<protein>
    <submittedName>
        <fullName evidence="2">Glycine/D-amino acid oxidase-like deaminating enzyme</fullName>
    </submittedName>
</protein>
<dbReference type="GO" id="GO:0005737">
    <property type="term" value="C:cytoplasm"/>
    <property type="evidence" value="ECO:0007669"/>
    <property type="project" value="TreeGrafter"/>
</dbReference>
<keyword evidence="3" id="KW-1185">Reference proteome</keyword>
<accession>A0A840TNA2</accession>
<reference evidence="2 3" key="1">
    <citation type="submission" date="2020-08" db="EMBL/GenBank/DDBJ databases">
        <title>Genomic Encyclopedia of Type Strains, Phase IV (KMG-IV): sequencing the most valuable type-strain genomes for metagenomic binning, comparative biology and taxonomic classification.</title>
        <authorList>
            <person name="Goeker M."/>
        </authorList>
    </citation>
    <scope>NUCLEOTIDE SEQUENCE [LARGE SCALE GENOMIC DNA]</scope>
    <source>
        <strain evidence="2 3">DSM 105074</strain>
    </source>
</reference>
<dbReference type="InterPro" id="IPR036188">
    <property type="entry name" value="FAD/NAD-bd_sf"/>
</dbReference>
<dbReference type="PANTHER" id="PTHR13847">
    <property type="entry name" value="SARCOSINE DEHYDROGENASE-RELATED"/>
    <property type="match status" value="1"/>
</dbReference>
<dbReference type="Pfam" id="PF01266">
    <property type="entry name" value="DAO"/>
    <property type="match status" value="1"/>
</dbReference>
<proteinExistence type="predicted"/>
<organism evidence="2 3">
    <name type="scientific">Rhabdobacter roseus</name>
    <dbReference type="NCBI Taxonomy" id="1655419"/>
    <lineage>
        <taxon>Bacteria</taxon>
        <taxon>Pseudomonadati</taxon>
        <taxon>Bacteroidota</taxon>
        <taxon>Cytophagia</taxon>
        <taxon>Cytophagales</taxon>
        <taxon>Cytophagaceae</taxon>
        <taxon>Rhabdobacter</taxon>
    </lineage>
</organism>
<dbReference type="Proteomes" id="UP000557307">
    <property type="component" value="Unassembled WGS sequence"/>
</dbReference>
<dbReference type="SUPFAM" id="SSF51905">
    <property type="entry name" value="FAD/NAD(P)-binding domain"/>
    <property type="match status" value="1"/>
</dbReference>
<dbReference type="InterPro" id="IPR006076">
    <property type="entry name" value="FAD-dep_OxRdtase"/>
</dbReference>
<evidence type="ECO:0000313" key="3">
    <source>
        <dbReference type="Proteomes" id="UP000557307"/>
    </source>
</evidence>
<dbReference type="RefSeq" id="WP_184175092.1">
    <property type="nucleotide sequence ID" value="NZ_JACHGF010000004.1"/>
</dbReference>
<dbReference type="AlphaFoldDB" id="A0A840TNA2"/>
<evidence type="ECO:0000259" key="1">
    <source>
        <dbReference type="Pfam" id="PF01266"/>
    </source>
</evidence>
<name>A0A840TNA2_9BACT</name>
<dbReference type="Gene3D" id="3.50.50.60">
    <property type="entry name" value="FAD/NAD(P)-binding domain"/>
    <property type="match status" value="1"/>
</dbReference>
<gene>
    <name evidence="2" type="ORF">HNQ92_003309</name>
</gene>
<sequence>MDLLSGQPYWFYKNGALNNYPSISEDLSEEVVIMGGGITGALMAWYLSQAGVPVVVVEKRHIGLGSTSGSTALLQYEIDTHLTKLTELRGEKEAVTAYRLCLEAIYKLQDIAAEVGEEVNFSLRKSVYYASKQDELPELRKEYEARKRHGINVEWWDQDTLRKHFPHIKKSGAILSHDAAQVDTYRLAHCLFQACIKKGARVYDTIQVDEVVHQKEGVLLRLSNGKKIKTRQLIIACGYESQNYLSQTVTRLHSTYAIISKPIPQAGPLWYENALVWESARPYLYMRTTEDQRILIGGKDEAFQSAVKRDKLLKSKSWQLAQAARRLFPDLPFVSDYEWCGTFAETQDGLPYIGGVAEHPNTYFALGFGGNGILFSVIAAEIIRDLILKKKNPHAAIFGFDRA</sequence>
<comment type="caution">
    <text evidence="2">The sequence shown here is derived from an EMBL/GenBank/DDBJ whole genome shotgun (WGS) entry which is preliminary data.</text>
</comment>
<evidence type="ECO:0000313" key="2">
    <source>
        <dbReference type="EMBL" id="MBB5285161.1"/>
    </source>
</evidence>
<dbReference type="Gene3D" id="3.30.9.10">
    <property type="entry name" value="D-Amino Acid Oxidase, subunit A, domain 2"/>
    <property type="match status" value="1"/>
</dbReference>
<feature type="domain" description="FAD dependent oxidoreductase" evidence="1">
    <location>
        <begin position="31"/>
        <end position="386"/>
    </location>
</feature>
<dbReference type="PANTHER" id="PTHR13847:SF201">
    <property type="entry name" value="PUTATIBE OXIDOREDUCTASE"/>
    <property type="match status" value="1"/>
</dbReference>
<dbReference type="EMBL" id="JACHGF010000004">
    <property type="protein sequence ID" value="MBB5285161.1"/>
    <property type="molecule type" value="Genomic_DNA"/>
</dbReference>